<organism evidence="1 2">
    <name type="scientific">Pseudomonas fluorescens</name>
    <dbReference type="NCBI Taxonomy" id="294"/>
    <lineage>
        <taxon>Bacteria</taxon>
        <taxon>Pseudomonadati</taxon>
        <taxon>Pseudomonadota</taxon>
        <taxon>Gammaproteobacteria</taxon>
        <taxon>Pseudomonadales</taxon>
        <taxon>Pseudomonadaceae</taxon>
        <taxon>Pseudomonas</taxon>
    </lineage>
</organism>
<proteinExistence type="predicted"/>
<dbReference type="EMBL" id="CABVJF010000039">
    <property type="protein sequence ID" value="VVQ25980.1"/>
    <property type="molecule type" value="Genomic_DNA"/>
</dbReference>
<dbReference type="RefSeq" id="WP_224791021.1">
    <property type="nucleotide sequence ID" value="NZ_CABVJF010000039.1"/>
</dbReference>
<reference evidence="1 2" key="1">
    <citation type="submission" date="2019-09" db="EMBL/GenBank/DDBJ databases">
        <authorList>
            <person name="Chandra G."/>
            <person name="Truman W A."/>
        </authorList>
    </citation>
    <scope>NUCLEOTIDE SEQUENCE [LARGE SCALE GENOMIC DNA]</scope>
    <source>
        <strain evidence="1">PS928</strain>
    </source>
</reference>
<evidence type="ECO:0000313" key="1">
    <source>
        <dbReference type="EMBL" id="VVQ25980.1"/>
    </source>
</evidence>
<gene>
    <name evidence="1" type="ORF">PS928_06293</name>
</gene>
<evidence type="ECO:0000313" key="2">
    <source>
        <dbReference type="Proteomes" id="UP000381378"/>
    </source>
</evidence>
<dbReference type="AlphaFoldDB" id="A0A5E7VTN1"/>
<sequence>MPLPLKDLAKLNQIIGRIQAGHFDANDADNLLMKLRPYVGRNTVFFEVANFVAHSDARDRGLAQQSITAFVDSIQYVQEYISEGCRLNIDEPFPAYIYRLFLSQAHLSDERRLRNLRTSPQMC</sequence>
<protein>
    <submittedName>
        <fullName evidence="1">Uncharacterized protein</fullName>
    </submittedName>
</protein>
<name>A0A5E7VTN1_PSEFL</name>
<dbReference type="Proteomes" id="UP000381378">
    <property type="component" value="Unassembled WGS sequence"/>
</dbReference>
<accession>A0A5E7VTN1</accession>